<sequence length="1262" mass="140064">MVIRRSTFTARNGKAPMTALQHHHQPSLTNLFPSSPIQARRNVRIEAHQPASPSSTSSTSSPSNLYRNQGGDLPFPMIHNSVEEEWSHSKTQRERPDWDFEIRSRKHESEAEEVEAVGVTKSWEDLVSKAEIPGIRHSQTSATARSRSDSSSKASKEGRVEQQGVRMTGARMGGQRFDWRRRAISQLGKTKRPDPSMSKASVLNQATMQVLMAQNKQGRMVLRRKRPSETMKRGEEPKPGFRKAIQKKGKKASSPPTLMEDRSKGEGLGQGMDARKYEMRALSEKAEEYRTLWETILAHEREENRRELEERRKSPIDVLVKQGIALDGLLAYWQSNNQRRFGKRVAVFKYPASQELPRNHFKAGDKVTVIPSQPPHDPRSDDGARNSPEDLESAWERQRMPAEVVDIGATQIRLGFEEEFEKADLISSPSWRLDQGNNDITDNRIDQALKALDDDVGYIESRDTDTTQYILSGTPISDVILGVKPPCDRVITGAFHEDERIRSWYERYSRSDPIVIQGDPALGLNESQTMAVATMLKERVSLVQGPPGTGKTKTIVSAIRLLKAEFQVPHPILLAAHTNVAVDNLAEGCLKEGLEVVRVGPSARARKSLEDITLEARMARHPLKPKLDSAEGMVKRMLKKKNEIEAVLAMMRSKKKEQEQGQGQEEESGGKKKVTNLADRKRGTDEEDSDLLAERVAEEGEEDPGLSSRHDDRRPSFDLGLSGKEELQEVRRRIRELYGTIQFYKNLIRGEILNGVDVICSSSIASGSCELDMIDLPIVLFDEGSMATEPVSLIPLMKGCRQLCIIGDHKQLPPVVSSAQAKRLGLNTSLFERLIRDGVEEVWMDRGGADRSGTVGGGGGRGVKSTMLNVQFRMHPSIADFPNKAFYDGALVDGQGTERIQKLESAFLAAFHPPSPSSPSSPGSGQQGKDEGLGLQGSARSLPTGSEEREGRGGGGVGGVSLEATIDDPHHHDLLGQDAFPSNSRDPFTWSERQQEETTRVMATSPDLQSSPTITTTEATDPRTQGPSPKNLKTMRRLEEGHEAGGHHHLTFVSHQGKESKAENHSLKNFSEARIVFEMVVDLLERNADLKGEDIGIVTPYAGQVNLLESVFRDPSSPSHSKRSNAISSWFEEARNRFGGMNKRISELYKVETHTVDGFEGREKKVIVFSTVRTSPHGFVGFLADSRRLNVALTRSQSCLLVVGNIETFERARLSDETAGGRVDQPDTAKLRLYAEYLKERDLVIPVEQARELTSSSSGAIG</sequence>
<accession>A0ACD0NWU6</accession>
<keyword evidence="1" id="KW-0378">Hydrolase</keyword>
<proteinExistence type="predicted"/>
<name>A0ACD0NWU6_9BASI</name>
<dbReference type="Proteomes" id="UP000245626">
    <property type="component" value="Unassembled WGS sequence"/>
</dbReference>
<keyword evidence="2" id="KW-1185">Reference proteome</keyword>
<reference evidence="1 2" key="1">
    <citation type="journal article" date="2018" name="Mol. Biol. Evol.">
        <title>Broad Genomic Sampling Reveals a Smut Pathogenic Ancestry of the Fungal Clade Ustilaginomycotina.</title>
        <authorList>
            <person name="Kijpornyongpan T."/>
            <person name="Mondo S.J."/>
            <person name="Barry K."/>
            <person name="Sandor L."/>
            <person name="Lee J."/>
            <person name="Lipzen A."/>
            <person name="Pangilinan J."/>
            <person name="LaButti K."/>
            <person name="Hainaut M."/>
            <person name="Henrissat B."/>
            <person name="Grigoriev I.V."/>
            <person name="Spatafora J.W."/>
            <person name="Aime M.C."/>
        </authorList>
    </citation>
    <scope>NUCLEOTIDE SEQUENCE [LARGE SCALE GENOMIC DNA]</scope>
    <source>
        <strain evidence="1 2">SA 807</strain>
    </source>
</reference>
<evidence type="ECO:0000313" key="1">
    <source>
        <dbReference type="EMBL" id="PWN50199.1"/>
    </source>
</evidence>
<gene>
    <name evidence="1" type="ORF">IE53DRAFT_387525</name>
</gene>
<evidence type="ECO:0000313" key="2">
    <source>
        <dbReference type="Proteomes" id="UP000245626"/>
    </source>
</evidence>
<protein>
    <submittedName>
        <fullName evidence="1">P-loop containing nucleoside triphosphate hydrolase protein</fullName>
    </submittedName>
</protein>
<dbReference type="EMBL" id="KZ819958">
    <property type="protein sequence ID" value="PWN50199.1"/>
    <property type="molecule type" value="Genomic_DNA"/>
</dbReference>
<organism evidence="1 2">
    <name type="scientific">Violaceomyces palustris</name>
    <dbReference type="NCBI Taxonomy" id="1673888"/>
    <lineage>
        <taxon>Eukaryota</taxon>
        <taxon>Fungi</taxon>
        <taxon>Dikarya</taxon>
        <taxon>Basidiomycota</taxon>
        <taxon>Ustilaginomycotina</taxon>
        <taxon>Ustilaginomycetes</taxon>
        <taxon>Violaceomycetales</taxon>
        <taxon>Violaceomycetaceae</taxon>
        <taxon>Violaceomyces</taxon>
    </lineage>
</organism>